<comment type="caution">
    <text evidence="3">The sequence shown here is derived from an EMBL/GenBank/DDBJ whole genome shotgun (WGS) entry which is preliminary data.</text>
</comment>
<dbReference type="RefSeq" id="WP_136453532.1">
    <property type="nucleotide sequence ID" value="NZ_SSWH01000004.1"/>
</dbReference>
<dbReference type="GO" id="GO:0016787">
    <property type="term" value="F:hydrolase activity"/>
    <property type="evidence" value="ECO:0007669"/>
    <property type="project" value="UniProtKB-KW"/>
</dbReference>
<dbReference type="EMBL" id="SSWH01000004">
    <property type="protein sequence ID" value="THJ66938.1"/>
    <property type="molecule type" value="Genomic_DNA"/>
</dbReference>
<evidence type="ECO:0000256" key="1">
    <source>
        <dbReference type="ARBA" id="ARBA00022801"/>
    </source>
</evidence>
<dbReference type="Proteomes" id="UP000305233">
    <property type="component" value="Unassembled WGS sequence"/>
</dbReference>
<dbReference type="InterPro" id="IPR013094">
    <property type="entry name" value="AB_hydrolase_3"/>
</dbReference>
<dbReference type="OrthoDB" id="9803828at2"/>
<dbReference type="PANTHER" id="PTHR48081">
    <property type="entry name" value="AB HYDROLASE SUPERFAMILY PROTEIN C4A8.06C"/>
    <property type="match status" value="1"/>
</dbReference>
<sequence>MTTPRTDLVYSAEHQLPLDVYLPESPNGGCVVDLHGGGFFQGDKAKDADLGAIFAESGFVTVIPNYRLAPDAGFPAPIEDVSAAIDWVIARNLGSDVAIDGDRLAVFGSSAGGNLAIEMGLRRALPAVSWSGIIEIDTWLAEHPDVVARKSEGISGNDTSSSEIDQSGEDEPFYKWFLLNYLGDDPDAARAASPLRRVEEGAGPMLLINSLREFVPVNGILALQSELAKHGGEATARTIAGSRHAKGYRDDALDDTLAFLQRVIG</sequence>
<organism evidence="3 4">
    <name type="scientific">Arthrobacter echini</name>
    <dbReference type="NCBI Taxonomy" id="1529066"/>
    <lineage>
        <taxon>Bacteria</taxon>
        <taxon>Bacillati</taxon>
        <taxon>Actinomycetota</taxon>
        <taxon>Actinomycetes</taxon>
        <taxon>Micrococcales</taxon>
        <taxon>Micrococcaceae</taxon>
        <taxon>Arthrobacter</taxon>
    </lineage>
</organism>
<accession>A0A4S5E5Z6</accession>
<dbReference type="InterPro" id="IPR029058">
    <property type="entry name" value="AB_hydrolase_fold"/>
</dbReference>
<dbReference type="InterPro" id="IPR050300">
    <property type="entry name" value="GDXG_lipolytic_enzyme"/>
</dbReference>
<feature type="domain" description="Alpha/beta hydrolase fold-3" evidence="2">
    <location>
        <begin position="31"/>
        <end position="245"/>
    </location>
</feature>
<reference evidence="3 4" key="1">
    <citation type="submission" date="2019-04" db="EMBL/GenBank/DDBJ databases">
        <authorList>
            <person name="Liu Q."/>
            <person name="Xin Y.-H."/>
        </authorList>
    </citation>
    <scope>NUCLEOTIDE SEQUENCE [LARGE SCALE GENOMIC DNA]</scope>
    <source>
        <strain evidence="3 4">AM23</strain>
    </source>
</reference>
<dbReference type="Gene3D" id="3.40.50.1820">
    <property type="entry name" value="alpha/beta hydrolase"/>
    <property type="match status" value="1"/>
</dbReference>
<name>A0A4S5E5Z6_9MICC</name>
<keyword evidence="1 3" id="KW-0378">Hydrolase</keyword>
<dbReference type="AlphaFoldDB" id="A0A4S5E5Z6"/>
<gene>
    <name evidence="3" type="ORF">E8P82_05600</name>
</gene>
<evidence type="ECO:0000313" key="4">
    <source>
        <dbReference type="Proteomes" id="UP000305233"/>
    </source>
</evidence>
<proteinExistence type="predicted"/>
<protein>
    <submittedName>
        <fullName evidence="3">Alpha/beta hydrolase</fullName>
    </submittedName>
</protein>
<evidence type="ECO:0000259" key="2">
    <source>
        <dbReference type="Pfam" id="PF07859"/>
    </source>
</evidence>
<dbReference type="Pfam" id="PF07859">
    <property type="entry name" value="Abhydrolase_3"/>
    <property type="match status" value="1"/>
</dbReference>
<dbReference type="SUPFAM" id="SSF53474">
    <property type="entry name" value="alpha/beta-Hydrolases"/>
    <property type="match status" value="1"/>
</dbReference>
<dbReference type="PANTHER" id="PTHR48081:SF13">
    <property type="entry name" value="ALPHA_BETA HYDROLASE"/>
    <property type="match status" value="1"/>
</dbReference>
<evidence type="ECO:0000313" key="3">
    <source>
        <dbReference type="EMBL" id="THJ66938.1"/>
    </source>
</evidence>
<keyword evidence="4" id="KW-1185">Reference proteome</keyword>